<comment type="caution">
    <text evidence="1">The sequence shown here is derived from an EMBL/GenBank/DDBJ whole genome shotgun (WGS) entry which is preliminary data.</text>
</comment>
<dbReference type="Proteomes" id="UP000636004">
    <property type="component" value="Unassembled WGS sequence"/>
</dbReference>
<evidence type="ECO:0000313" key="2">
    <source>
        <dbReference type="Proteomes" id="UP000636004"/>
    </source>
</evidence>
<sequence>MQPFYNLCAQNSKEDKYYINNNRKWKADIPIWVPGFRGQIAYGEFDFSSGEGGEREFERLNGDAGLEFYFVGRISVKHKKIWAQIDAFSGRVGSTFTYTSPNELIEKEIVNIDIHGTIPRCIGGYSVFQATSKSNIKIELIPYLGFRYVNFRLQSDVFGNNDVINIQPNWFEPLIGIYVPVIYKRFKLELLCDYGATGKNYSWVISNQYRYRLSQLVDLHIGWTHMHLYHDGVVNGNNLRSSVRLFGPTAGIGFKF</sequence>
<keyword evidence="2" id="KW-1185">Reference proteome</keyword>
<accession>A0A918VDG6</accession>
<proteinExistence type="predicted"/>
<name>A0A918VDG6_9FLAO</name>
<evidence type="ECO:0000313" key="1">
    <source>
        <dbReference type="EMBL" id="GGZ90915.1"/>
    </source>
</evidence>
<reference evidence="1" key="2">
    <citation type="submission" date="2020-09" db="EMBL/GenBank/DDBJ databases">
        <authorList>
            <person name="Sun Q."/>
            <person name="Kim S."/>
        </authorList>
    </citation>
    <scope>NUCLEOTIDE SEQUENCE</scope>
    <source>
        <strain evidence="1">KCTC 12710</strain>
    </source>
</reference>
<gene>
    <name evidence="1" type="ORF">GCM10007028_31730</name>
</gene>
<reference evidence="1" key="1">
    <citation type="journal article" date="2014" name="Int. J. Syst. Evol. Microbiol.">
        <title>Complete genome sequence of Corynebacterium casei LMG S-19264T (=DSM 44701T), isolated from a smear-ripened cheese.</title>
        <authorList>
            <consortium name="US DOE Joint Genome Institute (JGI-PGF)"/>
            <person name="Walter F."/>
            <person name="Albersmeier A."/>
            <person name="Kalinowski J."/>
            <person name="Ruckert C."/>
        </authorList>
    </citation>
    <scope>NUCLEOTIDE SEQUENCE</scope>
    <source>
        <strain evidence="1">KCTC 12710</strain>
    </source>
</reference>
<dbReference type="AlphaFoldDB" id="A0A918VDG6"/>
<organism evidence="1 2">
    <name type="scientific">Algibacter mikhailovii</name>
    <dbReference type="NCBI Taxonomy" id="425498"/>
    <lineage>
        <taxon>Bacteria</taxon>
        <taxon>Pseudomonadati</taxon>
        <taxon>Bacteroidota</taxon>
        <taxon>Flavobacteriia</taxon>
        <taxon>Flavobacteriales</taxon>
        <taxon>Flavobacteriaceae</taxon>
        <taxon>Algibacter</taxon>
    </lineage>
</organism>
<dbReference type="EMBL" id="BMWZ01000008">
    <property type="protein sequence ID" value="GGZ90915.1"/>
    <property type="molecule type" value="Genomic_DNA"/>
</dbReference>
<protein>
    <submittedName>
        <fullName evidence="1">Uncharacterized protein</fullName>
    </submittedName>
</protein>